<organism evidence="11 12">
    <name type="scientific">Plutella xylostella</name>
    <name type="common">Diamondback moth</name>
    <name type="synonym">Plutella maculipennis</name>
    <dbReference type="NCBI Taxonomy" id="51655"/>
    <lineage>
        <taxon>Eukaryota</taxon>
        <taxon>Metazoa</taxon>
        <taxon>Ecdysozoa</taxon>
        <taxon>Arthropoda</taxon>
        <taxon>Hexapoda</taxon>
        <taxon>Insecta</taxon>
        <taxon>Pterygota</taxon>
        <taxon>Neoptera</taxon>
        <taxon>Endopterygota</taxon>
        <taxon>Lepidoptera</taxon>
        <taxon>Glossata</taxon>
        <taxon>Ditrysia</taxon>
        <taxon>Yponomeutoidea</taxon>
        <taxon>Plutellidae</taxon>
        <taxon>Plutella</taxon>
    </lineage>
</organism>
<keyword evidence="8" id="KW-0675">Receptor</keyword>
<keyword evidence="5" id="KW-0552">Olfaction</keyword>
<evidence type="ECO:0000256" key="4">
    <source>
        <dbReference type="ARBA" id="ARBA00022692"/>
    </source>
</evidence>
<dbReference type="EMBL" id="JAHIBW010000009">
    <property type="protein sequence ID" value="KAG7307881.1"/>
    <property type="molecule type" value="Genomic_DNA"/>
</dbReference>
<keyword evidence="4 10" id="KW-0812">Transmembrane</keyword>
<protein>
    <submittedName>
        <fullName evidence="11">Uncharacterized protein</fullName>
    </submittedName>
</protein>
<evidence type="ECO:0000256" key="2">
    <source>
        <dbReference type="ARBA" id="ARBA00022475"/>
    </source>
</evidence>
<keyword evidence="6 10" id="KW-1133">Transmembrane helix</keyword>
<accession>A0ABQ7QSA9</accession>
<keyword evidence="9" id="KW-0807">Transducer</keyword>
<feature type="non-terminal residue" evidence="11">
    <location>
        <position position="1"/>
    </location>
</feature>
<evidence type="ECO:0000256" key="6">
    <source>
        <dbReference type="ARBA" id="ARBA00022989"/>
    </source>
</evidence>
<comment type="subcellular location">
    <subcellularLocation>
        <location evidence="1">Cell membrane</location>
        <topology evidence="1">Multi-pass membrane protein</topology>
    </subcellularLocation>
</comment>
<dbReference type="PANTHER" id="PTHR21137">
    <property type="entry name" value="ODORANT RECEPTOR"/>
    <property type="match status" value="1"/>
</dbReference>
<evidence type="ECO:0000256" key="7">
    <source>
        <dbReference type="ARBA" id="ARBA00023136"/>
    </source>
</evidence>
<dbReference type="PANTHER" id="PTHR21137:SF35">
    <property type="entry name" value="ODORANT RECEPTOR 19A-RELATED"/>
    <property type="match status" value="1"/>
</dbReference>
<sequence length="253" mass="28986">LVDDLDYNLTVAVRLPFDYRTPQLYAATYLATLVAFNYTSYFVMVNDLIMQVHLMHLLCQYTVLADCFRNILEDCSDEEENKNENYHSLAWGDKYVKRLGDLVNQHKFIMSNTLELKRIWSTPMLMQFLASSMLICLAGYQVTATIKLSITKFLMSLLYLAYNMFELFIFCRWCDEIKIQSENIAEAVYCSGWERGAAARGGVRARLMLVLTRARRPLVLSAGGLYDLSLASYSTLVKTSYSALTVLLRVSDD</sequence>
<evidence type="ECO:0000256" key="1">
    <source>
        <dbReference type="ARBA" id="ARBA00004651"/>
    </source>
</evidence>
<evidence type="ECO:0000313" key="12">
    <source>
        <dbReference type="Proteomes" id="UP000823941"/>
    </source>
</evidence>
<gene>
    <name evidence="11" type="ORF">JYU34_006491</name>
</gene>
<keyword evidence="7 10" id="KW-0472">Membrane</keyword>
<proteinExistence type="predicted"/>
<reference evidence="11 12" key="1">
    <citation type="submission" date="2021-06" db="EMBL/GenBank/DDBJ databases">
        <title>A haploid diamondback moth (Plutella xylostella L.) genome assembly resolves 31 chromosomes and identifies a diamide resistance mutation.</title>
        <authorList>
            <person name="Ward C.M."/>
            <person name="Perry K.D."/>
            <person name="Baker G."/>
            <person name="Powis K."/>
            <person name="Heckel D.G."/>
            <person name="Baxter S.W."/>
        </authorList>
    </citation>
    <scope>NUCLEOTIDE SEQUENCE [LARGE SCALE GENOMIC DNA]</scope>
    <source>
        <strain evidence="11 12">LV</strain>
        <tissue evidence="11">Single pupa</tissue>
    </source>
</reference>
<feature type="transmembrane region" description="Helical" evidence="10">
    <location>
        <begin position="24"/>
        <end position="45"/>
    </location>
</feature>
<evidence type="ECO:0000256" key="8">
    <source>
        <dbReference type="ARBA" id="ARBA00023170"/>
    </source>
</evidence>
<feature type="transmembrane region" description="Helical" evidence="10">
    <location>
        <begin position="119"/>
        <end position="141"/>
    </location>
</feature>
<keyword evidence="3" id="KW-0716">Sensory transduction</keyword>
<keyword evidence="2" id="KW-1003">Cell membrane</keyword>
<evidence type="ECO:0000313" key="11">
    <source>
        <dbReference type="EMBL" id="KAG7307881.1"/>
    </source>
</evidence>
<dbReference type="InterPro" id="IPR004117">
    <property type="entry name" value="7tm6_olfct_rcpt"/>
</dbReference>
<evidence type="ECO:0000256" key="10">
    <source>
        <dbReference type="SAM" id="Phobius"/>
    </source>
</evidence>
<evidence type="ECO:0000256" key="9">
    <source>
        <dbReference type="ARBA" id="ARBA00023224"/>
    </source>
</evidence>
<evidence type="ECO:0000256" key="5">
    <source>
        <dbReference type="ARBA" id="ARBA00022725"/>
    </source>
</evidence>
<evidence type="ECO:0000256" key="3">
    <source>
        <dbReference type="ARBA" id="ARBA00022606"/>
    </source>
</evidence>
<dbReference type="Pfam" id="PF02949">
    <property type="entry name" value="7tm_6"/>
    <property type="match status" value="1"/>
</dbReference>
<keyword evidence="12" id="KW-1185">Reference proteome</keyword>
<comment type="caution">
    <text evidence="11">The sequence shown here is derived from an EMBL/GenBank/DDBJ whole genome shotgun (WGS) entry which is preliminary data.</text>
</comment>
<name>A0ABQ7QSA9_PLUXY</name>
<dbReference type="Proteomes" id="UP000823941">
    <property type="component" value="Chromosome 9"/>
</dbReference>